<dbReference type="Proteomes" id="UP000309872">
    <property type="component" value="Unassembled WGS sequence"/>
</dbReference>
<dbReference type="InterPro" id="IPR021862">
    <property type="entry name" value="DUF3472"/>
</dbReference>
<feature type="domain" description="DUF5077" evidence="1">
    <location>
        <begin position="45"/>
        <end position="168"/>
    </location>
</feature>
<dbReference type="Pfam" id="PF11958">
    <property type="entry name" value="DUF3472"/>
    <property type="match status" value="1"/>
</dbReference>
<reference evidence="2 3" key="1">
    <citation type="submission" date="2019-04" db="EMBL/GenBank/DDBJ databases">
        <title>Sphingobacterium olei sp. nov., isolated from oil-contaminated soil.</title>
        <authorList>
            <person name="Liu B."/>
        </authorList>
    </citation>
    <scope>NUCLEOTIDE SEQUENCE [LARGE SCALE GENOMIC DNA]</scope>
    <source>
        <strain evidence="2 3">Y3L14</strain>
    </source>
</reference>
<name>A0A4U0GWD8_9SPHI</name>
<evidence type="ECO:0000313" key="2">
    <source>
        <dbReference type="EMBL" id="TJY63393.1"/>
    </source>
</evidence>
<dbReference type="RefSeq" id="WP_136822068.1">
    <property type="nucleotide sequence ID" value="NZ_BMJX01000006.1"/>
</dbReference>
<comment type="caution">
    <text evidence="2">The sequence shown here is derived from an EMBL/GenBank/DDBJ whole genome shotgun (WGS) entry which is preliminary data.</text>
</comment>
<dbReference type="AlphaFoldDB" id="A0A4U0GWD8"/>
<dbReference type="OrthoDB" id="6014523at2"/>
<accession>A0A4U0GWD8</accession>
<protein>
    <submittedName>
        <fullName evidence="2">DUF3472 domain-containing protein</fullName>
    </submittedName>
</protein>
<dbReference type="EMBL" id="SUKA01000006">
    <property type="protein sequence ID" value="TJY63393.1"/>
    <property type="molecule type" value="Genomic_DNA"/>
</dbReference>
<evidence type="ECO:0000313" key="3">
    <source>
        <dbReference type="Proteomes" id="UP000309872"/>
    </source>
</evidence>
<organism evidence="2 3">
    <name type="scientific">Sphingobacterium alkalisoli</name>
    <dbReference type="NCBI Taxonomy" id="1874115"/>
    <lineage>
        <taxon>Bacteria</taxon>
        <taxon>Pseudomonadati</taxon>
        <taxon>Bacteroidota</taxon>
        <taxon>Sphingobacteriia</taxon>
        <taxon>Sphingobacteriales</taxon>
        <taxon>Sphingobacteriaceae</taxon>
        <taxon>Sphingobacterium</taxon>
    </lineage>
</organism>
<dbReference type="Pfam" id="PF16871">
    <property type="entry name" value="DUF5077"/>
    <property type="match status" value="1"/>
</dbReference>
<dbReference type="InterPro" id="IPR031712">
    <property type="entry name" value="DUF5077"/>
</dbReference>
<sequence length="443" mass="50025">MIRQYLKSVILLGVVFLISNNHLKANVTTDRSLSAIKFEDKTYEIPLAGNAFFTYKGSHAKEIISNTGLTNWSESSTVTSVYFRASKGGTFSLKLRAKASEGQKSRVRVSVGERYEEIELFSSSFGEINVGEFRVAGDGYVKVSVQGVNTSGNSYGEISHLLISGEAVADGVLYSDDPNYYYWARRGPSCHMNYDVSGISNATYYYNEITIPEGEDKIGSYFMAIGFGQGYFGIQVNSERERRILFSVWSPFQTDDPRTVPDDQQIILNRKGVEVHTGEFGNEGSGGQSYLRYNWKAGITYRFLLKGIPDGNDHTDYSAWFFNPDTRQWQIVASFKRPKTNTYLTSFHSFLENFSPNQGYLERQVEFKNQWVYNGEWNKITSARFTVDNTYHAKQRIDAVGGVTPNGYFLKNGGFFNEIVTPGSTFSFDNKNTVPNIDFEKLP</sequence>
<evidence type="ECO:0000259" key="1">
    <source>
        <dbReference type="Pfam" id="PF16871"/>
    </source>
</evidence>
<proteinExistence type="predicted"/>
<keyword evidence="3" id="KW-1185">Reference proteome</keyword>
<gene>
    <name evidence="2" type="ORF">FAZ19_17565</name>
</gene>